<feature type="domain" description="Glycosyltransferase 2-like" evidence="3">
    <location>
        <begin position="7"/>
        <end position="174"/>
    </location>
</feature>
<dbReference type="AlphaFoldDB" id="A0A1E3G2J0"/>
<dbReference type="InterPro" id="IPR001173">
    <property type="entry name" value="Glyco_trans_2-like"/>
</dbReference>
<dbReference type="CDD" id="cd00761">
    <property type="entry name" value="Glyco_tranf_GTA_type"/>
    <property type="match status" value="1"/>
</dbReference>
<proteinExistence type="predicted"/>
<name>A0A1E3G2J0_9BACT</name>
<dbReference type="Pfam" id="PF00535">
    <property type="entry name" value="Glycos_transf_2"/>
    <property type="match status" value="1"/>
</dbReference>
<evidence type="ECO:0000256" key="1">
    <source>
        <dbReference type="ARBA" id="ARBA00022676"/>
    </source>
</evidence>
<dbReference type="Gene3D" id="3.90.550.10">
    <property type="entry name" value="Spore Coat Polysaccharide Biosynthesis Protein SpsA, Chain A"/>
    <property type="match status" value="1"/>
</dbReference>
<dbReference type="Proteomes" id="UP000094570">
    <property type="component" value="Unassembled WGS sequence"/>
</dbReference>
<evidence type="ECO:0000313" key="5">
    <source>
        <dbReference type="Proteomes" id="UP000094570"/>
    </source>
</evidence>
<dbReference type="GO" id="GO:0016757">
    <property type="term" value="F:glycosyltransferase activity"/>
    <property type="evidence" value="ECO:0007669"/>
    <property type="project" value="UniProtKB-KW"/>
</dbReference>
<keyword evidence="1" id="KW-0328">Glycosyltransferase</keyword>
<gene>
    <name evidence="4" type="ORF">A4H02_05280</name>
</gene>
<dbReference type="PANTHER" id="PTHR22916">
    <property type="entry name" value="GLYCOSYLTRANSFERASE"/>
    <property type="match status" value="1"/>
</dbReference>
<dbReference type="PANTHER" id="PTHR22916:SF51">
    <property type="entry name" value="GLYCOSYLTRANSFERASE EPSH-RELATED"/>
    <property type="match status" value="1"/>
</dbReference>
<organism evidence="4 5">
    <name type="scientific">Fervidobacterium thailandense</name>
    <dbReference type="NCBI Taxonomy" id="1008305"/>
    <lineage>
        <taxon>Bacteria</taxon>
        <taxon>Thermotogati</taxon>
        <taxon>Thermotogota</taxon>
        <taxon>Thermotogae</taxon>
        <taxon>Thermotogales</taxon>
        <taxon>Fervidobacteriaceae</taxon>
        <taxon>Fervidobacterium</taxon>
    </lineage>
</organism>
<dbReference type="InterPro" id="IPR029044">
    <property type="entry name" value="Nucleotide-diphossugar_trans"/>
</dbReference>
<evidence type="ECO:0000259" key="3">
    <source>
        <dbReference type="Pfam" id="PF00535"/>
    </source>
</evidence>
<accession>A0A1E3G2J0</accession>
<dbReference type="EMBL" id="LWAF01000006">
    <property type="protein sequence ID" value="ODN30447.1"/>
    <property type="molecule type" value="Genomic_DNA"/>
</dbReference>
<dbReference type="OrthoDB" id="9785185at2"/>
<comment type="caution">
    <text evidence="4">The sequence shown here is derived from an EMBL/GenBank/DDBJ whole genome shotgun (WGS) entry which is preliminary data.</text>
</comment>
<sequence length="342" mass="39289">MKGPSISVIIPMYNVERFIGATLKSILRQNRDDIEIIVVNDGSKDGSRAVAEGILKNSNVRWTIIDQPNGGVSVARNTGLQHANGRFIKFVDGDDLLFDGALDILEREMVRTGADVVFGNYVLRTLKGKTIFEQPHMGKLKEGYQDRFSFIIDFLKFKPFVHLGCMLIRRDVIESSSLRFTRGIKIAEDVEFAAKLFYHSNSIYYVDKFVYDWIRRPQSATKARSSVMFQHVAVMRRLINYFRSLGEFELASVIEEEILPIAFAQVVGILAYNRLDYQTWVRLVEHPVIKGYLSKLSVKYLDLSKSHFHRQMIVAREVLRLSPTLLYLLLRGVRKYHEIFGG</sequence>
<keyword evidence="5" id="KW-1185">Reference proteome</keyword>
<reference evidence="5" key="1">
    <citation type="submission" date="2016-04" db="EMBL/GenBank/DDBJ databases">
        <title>The genome sequence project of a novel Fervidobacterium isolate from a hot spring in Thailand.</title>
        <authorList>
            <person name="Gonzalez J.M."/>
            <person name="Cuecas A."/>
            <person name="Kanoksilapatham W."/>
        </authorList>
    </citation>
    <scope>NUCLEOTIDE SEQUENCE [LARGE SCALE GENOMIC DNA]</scope>
    <source>
        <strain evidence="5">FC2004</strain>
    </source>
</reference>
<evidence type="ECO:0000313" key="4">
    <source>
        <dbReference type="EMBL" id="ODN30447.1"/>
    </source>
</evidence>
<protein>
    <recommendedName>
        <fullName evidence="3">Glycosyltransferase 2-like domain-containing protein</fullName>
    </recommendedName>
</protein>
<dbReference type="STRING" id="1008305.A4H02_05280"/>
<keyword evidence="2" id="KW-0808">Transferase</keyword>
<dbReference type="SUPFAM" id="SSF53448">
    <property type="entry name" value="Nucleotide-diphospho-sugar transferases"/>
    <property type="match status" value="1"/>
</dbReference>
<evidence type="ECO:0000256" key="2">
    <source>
        <dbReference type="ARBA" id="ARBA00022679"/>
    </source>
</evidence>
<dbReference type="RefSeq" id="WP_069293130.1">
    <property type="nucleotide sequence ID" value="NZ_CP140110.1"/>
</dbReference>